<dbReference type="Proteomes" id="UP001295469">
    <property type="component" value="Chromosome C03"/>
</dbReference>
<name>A0A816IV15_BRANA</name>
<sequence>MSSQVADFHHGSQTLRDFVSAIESSQTCFISSPLDLSFEPLSCSSTSSPSPCMCRQA</sequence>
<reference evidence="1" key="1">
    <citation type="submission" date="2021-01" db="EMBL/GenBank/DDBJ databases">
        <authorList>
            <consortium name="Genoscope - CEA"/>
            <person name="William W."/>
        </authorList>
    </citation>
    <scope>NUCLEOTIDE SEQUENCE</scope>
</reference>
<dbReference type="AlphaFoldDB" id="A0A816IV15"/>
<dbReference type="EMBL" id="HG994367">
    <property type="protein sequence ID" value="CAF1711988.1"/>
    <property type="molecule type" value="Genomic_DNA"/>
</dbReference>
<gene>
    <name evidence="1" type="ORF">DARMORV10_C03P88450.1</name>
</gene>
<organism evidence="1">
    <name type="scientific">Brassica napus</name>
    <name type="common">Rape</name>
    <dbReference type="NCBI Taxonomy" id="3708"/>
    <lineage>
        <taxon>Eukaryota</taxon>
        <taxon>Viridiplantae</taxon>
        <taxon>Streptophyta</taxon>
        <taxon>Embryophyta</taxon>
        <taxon>Tracheophyta</taxon>
        <taxon>Spermatophyta</taxon>
        <taxon>Magnoliopsida</taxon>
        <taxon>eudicotyledons</taxon>
        <taxon>Gunneridae</taxon>
        <taxon>Pentapetalae</taxon>
        <taxon>rosids</taxon>
        <taxon>malvids</taxon>
        <taxon>Brassicales</taxon>
        <taxon>Brassicaceae</taxon>
        <taxon>Brassiceae</taxon>
        <taxon>Brassica</taxon>
    </lineage>
</organism>
<evidence type="ECO:0000313" key="1">
    <source>
        <dbReference type="EMBL" id="CAF1711988.1"/>
    </source>
</evidence>
<protein>
    <submittedName>
        <fullName evidence="1">(rape) hypothetical protein</fullName>
    </submittedName>
</protein>
<proteinExistence type="predicted"/>
<accession>A0A816IV15</accession>